<dbReference type="InterPro" id="IPR050407">
    <property type="entry name" value="Geranylgeranyl_reductase"/>
</dbReference>
<name>A0A2M6W2B2_9BACT</name>
<gene>
    <name evidence="2" type="ORF">COU33_00495</name>
</gene>
<accession>A0A2M6W2B2</accession>
<dbReference type="InterPro" id="IPR002938">
    <property type="entry name" value="FAD-bd"/>
</dbReference>
<feature type="domain" description="FAD-binding" evidence="1">
    <location>
        <begin position="10"/>
        <end position="229"/>
    </location>
</feature>
<proteinExistence type="predicted"/>
<dbReference type="AlphaFoldDB" id="A0A2M6W2B2"/>
<sequence>SPNYTDFFESHTESPWIYQTDTKKLVRALADSTPEHVDIEPKTAFVSSVPSDQGRTVTVFFNGEKKDIQTRFLVGADGGHSAVAKSIPELSQQQKFLFGYEEVHLGEVMLGNTPAETIYHFWFGEFSLGYGGWLSPTYMNDQPGFRVGLAKYPEDRGKARQLLKDFLDILTEKKIITITGDVKKPEYVFGSHIPIGGVQKQICSNNVLLIGDAAGFCGAFAADGIKGSVISGKEAAPLIAKYLDAPYEGMAEQLLEKINMHNKLIAYYKKQMWYRWLWNQMKRDRTFMAMYSIIQCEKEGFLHQFCDSKDRQKSLTGMVLKVKYIPKLVRYGVFVLWDMVFGRGR</sequence>
<feature type="non-terminal residue" evidence="2">
    <location>
        <position position="1"/>
    </location>
</feature>
<dbReference type="Pfam" id="PF01494">
    <property type="entry name" value="FAD_binding_3"/>
    <property type="match status" value="1"/>
</dbReference>
<dbReference type="Proteomes" id="UP000229362">
    <property type="component" value="Unassembled WGS sequence"/>
</dbReference>
<dbReference type="PANTHER" id="PTHR42685:SF22">
    <property type="entry name" value="CONDITIONED MEDIUM FACTOR RECEPTOR 1"/>
    <property type="match status" value="1"/>
</dbReference>
<dbReference type="SUPFAM" id="SSF51905">
    <property type="entry name" value="FAD/NAD(P)-binding domain"/>
    <property type="match status" value="1"/>
</dbReference>
<dbReference type="PANTHER" id="PTHR42685">
    <property type="entry name" value="GERANYLGERANYL DIPHOSPHATE REDUCTASE"/>
    <property type="match status" value="1"/>
</dbReference>
<comment type="caution">
    <text evidence="2">The sequence shown here is derived from an EMBL/GenBank/DDBJ whole genome shotgun (WGS) entry which is preliminary data.</text>
</comment>
<evidence type="ECO:0000313" key="2">
    <source>
        <dbReference type="EMBL" id="PIT86933.1"/>
    </source>
</evidence>
<evidence type="ECO:0000313" key="3">
    <source>
        <dbReference type="Proteomes" id="UP000229362"/>
    </source>
</evidence>
<dbReference type="EMBL" id="PFBZ01000019">
    <property type="protein sequence ID" value="PIT86933.1"/>
    <property type="molecule type" value="Genomic_DNA"/>
</dbReference>
<dbReference type="InterPro" id="IPR036188">
    <property type="entry name" value="FAD/NAD-bd_sf"/>
</dbReference>
<protein>
    <recommendedName>
        <fullName evidence="1">FAD-binding domain-containing protein</fullName>
    </recommendedName>
</protein>
<evidence type="ECO:0000259" key="1">
    <source>
        <dbReference type="Pfam" id="PF01494"/>
    </source>
</evidence>
<dbReference type="GO" id="GO:0071949">
    <property type="term" value="F:FAD binding"/>
    <property type="evidence" value="ECO:0007669"/>
    <property type="project" value="InterPro"/>
</dbReference>
<reference evidence="3" key="1">
    <citation type="submission" date="2017-09" db="EMBL/GenBank/DDBJ databases">
        <title>Depth-based differentiation of microbial function through sediment-hosted aquifers and enrichment of novel symbionts in the deep terrestrial subsurface.</title>
        <authorList>
            <person name="Probst A.J."/>
            <person name="Ladd B."/>
            <person name="Jarett J.K."/>
            <person name="Geller-Mcgrath D.E."/>
            <person name="Sieber C.M.K."/>
            <person name="Emerson J.B."/>
            <person name="Anantharaman K."/>
            <person name="Thomas B.C."/>
            <person name="Malmstrom R."/>
            <person name="Stieglmeier M."/>
            <person name="Klingl A."/>
            <person name="Woyke T."/>
            <person name="Ryan C.M."/>
            <person name="Banfield J.F."/>
        </authorList>
    </citation>
    <scope>NUCLEOTIDE SEQUENCE [LARGE SCALE GENOMIC DNA]</scope>
</reference>
<organism evidence="2 3">
    <name type="scientific">Candidatus Magasanikbacteria bacterium CG10_big_fil_rev_8_21_14_0_10_43_6</name>
    <dbReference type="NCBI Taxonomy" id="1974650"/>
    <lineage>
        <taxon>Bacteria</taxon>
        <taxon>Candidatus Magasanikiibacteriota</taxon>
    </lineage>
</organism>
<dbReference type="Gene3D" id="3.50.50.60">
    <property type="entry name" value="FAD/NAD(P)-binding domain"/>
    <property type="match status" value="1"/>
</dbReference>